<dbReference type="InterPro" id="IPR051680">
    <property type="entry name" value="ATP-dep_Glu-Cys_Ligase-2"/>
</dbReference>
<evidence type="ECO:0000313" key="2">
    <source>
        <dbReference type="EMBL" id="MBD1598704.1"/>
    </source>
</evidence>
<comment type="caution">
    <text evidence="2">The sequence shown here is derived from an EMBL/GenBank/DDBJ whole genome shotgun (WGS) entry which is preliminary data.</text>
</comment>
<dbReference type="RefSeq" id="WP_190419289.1">
    <property type="nucleotide sequence ID" value="NZ_JAAOCA010000008.1"/>
</dbReference>
<dbReference type="InterPro" id="IPR007296">
    <property type="entry name" value="DUF403"/>
</dbReference>
<evidence type="ECO:0000259" key="1">
    <source>
        <dbReference type="Pfam" id="PF04168"/>
    </source>
</evidence>
<name>A0ABR7Z009_9PSED</name>
<accession>A0ABR7Z009</accession>
<organism evidence="2 3">
    <name type="scientific">Pseudomonas typographi</name>
    <dbReference type="NCBI Taxonomy" id="2715964"/>
    <lineage>
        <taxon>Bacteria</taxon>
        <taxon>Pseudomonadati</taxon>
        <taxon>Pseudomonadota</taxon>
        <taxon>Gammaproteobacteria</taxon>
        <taxon>Pseudomonadales</taxon>
        <taxon>Pseudomonadaceae</taxon>
        <taxon>Pseudomonas</taxon>
    </lineage>
</organism>
<dbReference type="EMBL" id="JAAOCA010000008">
    <property type="protein sequence ID" value="MBD1598704.1"/>
    <property type="molecule type" value="Genomic_DNA"/>
</dbReference>
<dbReference type="Pfam" id="PF04168">
    <property type="entry name" value="Alpha-E"/>
    <property type="match status" value="1"/>
</dbReference>
<gene>
    <name evidence="2" type="ORF">HAQ05_08300</name>
</gene>
<dbReference type="PANTHER" id="PTHR34595">
    <property type="entry name" value="BLR5612 PROTEIN"/>
    <property type="match status" value="1"/>
</dbReference>
<keyword evidence="3" id="KW-1185">Reference proteome</keyword>
<protein>
    <submittedName>
        <fullName evidence="2">Alpha-E domain-containing protein</fullName>
    </submittedName>
</protein>
<dbReference type="PANTHER" id="PTHR34595:SF7">
    <property type="entry name" value="SLL1039 PROTEIN"/>
    <property type="match status" value="1"/>
</dbReference>
<reference evidence="2 3" key="1">
    <citation type="journal article" date="2020" name="Insects">
        <title>Bacteria Belonging to Pseudomonas typographi sp. nov. from the Bark Beetle Ips typographus Have Genomic Potential to Aid in the Host Ecology.</title>
        <authorList>
            <person name="Peral-Aranega E."/>
            <person name="Saati-Santamaria Z."/>
            <person name="Kolarik M."/>
            <person name="Rivas R."/>
            <person name="Garcia-Fraile P."/>
        </authorList>
    </citation>
    <scope>NUCLEOTIDE SEQUENCE [LARGE SCALE GENOMIC DNA]</scope>
    <source>
        <strain evidence="2 3">CA3A</strain>
    </source>
</reference>
<sequence>MLSRTASDLYWMSRYLERAENMARMLDVSYSLSMMPQDGRDGLDEIAMPLLITGTLEDYLGRHGQMHAERMLDFFALAADNPVSIYSCLGAARASAHAVRGRITADMWENINASWLEIRGIAQQGLNRYGMSRFCEWLKERSHLFRGATYGTIMRNDAFRFIRLGTFIERADNTLRLLDARYEMMSIKALDSVDDESAWSYYQWSALLRALSSFEAYTEVYRDAPAARPVAELLLLRADVPRSLRACTDEINRILSVLPGINGRPAQRRVAEMDARLRYTGIDEILEAGLHEWLNAFIASIRELGAAIHTSYLEVV</sequence>
<feature type="domain" description="DUF403" evidence="1">
    <location>
        <begin position="1"/>
        <end position="313"/>
    </location>
</feature>
<dbReference type="Proteomes" id="UP000805841">
    <property type="component" value="Unassembled WGS sequence"/>
</dbReference>
<proteinExistence type="predicted"/>
<evidence type="ECO:0000313" key="3">
    <source>
        <dbReference type="Proteomes" id="UP000805841"/>
    </source>
</evidence>